<comment type="caution">
    <text evidence="1">The sequence shown here is derived from an EMBL/GenBank/DDBJ whole genome shotgun (WGS) entry which is preliminary data.</text>
</comment>
<proteinExistence type="predicted"/>
<reference evidence="1" key="1">
    <citation type="submission" date="2021-03" db="EMBL/GenBank/DDBJ databases">
        <authorList>
            <consortium name="DOE Joint Genome Institute"/>
            <person name="Ahrendt S."/>
            <person name="Looney B.P."/>
            <person name="Miyauchi S."/>
            <person name="Morin E."/>
            <person name="Drula E."/>
            <person name="Courty P.E."/>
            <person name="Chicoki N."/>
            <person name="Fauchery L."/>
            <person name="Kohler A."/>
            <person name="Kuo A."/>
            <person name="Labutti K."/>
            <person name="Pangilinan J."/>
            <person name="Lipzen A."/>
            <person name="Riley R."/>
            <person name="Andreopoulos W."/>
            <person name="He G."/>
            <person name="Johnson J."/>
            <person name="Barry K.W."/>
            <person name="Grigoriev I.V."/>
            <person name="Nagy L."/>
            <person name="Hibbett D."/>
            <person name="Henrissat B."/>
            <person name="Matheny P.B."/>
            <person name="Labbe J."/>
            <person name="Martin F."/>
        </authorList>
    </citation>
    <scope>NUCLEOTIDE SEQUENCE</scope>
    <source>
        <strain evidence="1">HHB10654</strain>
    </source>
</reference>
<evidence type="ECO:0000313" key="1">
    <source>
        <dbReference type="EMBL" id="KAI0055779.1"/>
    </source>
</evidence>
<keyword evidence="2" id="KW-1185">Reference proteome</keyword>
<reference evidence="1" key="2">
    <citation type="journal article" date="2022" name="New Phytol.">
        <title>Evolutionary transition to the ectomycorrhizal habit in the genomes of a hyperdiverse lineage of mushroom-forming fungi.</title>
        <authorList>
            <person name="Looney B."/>
            <person name="Miyauchi S."/>
            <person name="Morin E."/>
            <person name="Drula E."/>
            <person name="Courty P.E."/>
            <person name="Kohler A."/>
            <person name="Kuo A."/>
            <person name="LaButti K."/>
            <person name="Pangilinan J."/>
            <person name="Lipzen A."/>
            <person name="Riley R."/>
            <person name="Andreopoulos W."/>
            <person name="He G."/>
            <person name="Johnson J."/>
            <person name="Nolan M."/>
            <person name="Tritt A."/>
            <person name="Barry K.W."/>
            <person name="Grigoriev I.V."/>
            <person name="Nagy L.G."/>
            <person name="Hibbett D."/>
            <person name="Henrissat B."/>
            <person name="Matheny P.B."/>
            <person name="Labbe J."/>
            <person name="Martin F.M."/>
        </authorList>
    </citation>
    <scope>NUCLEOTIDE SEQUENCE</scope>
    <source>
        <strain evidence="1">HHB10654</strain>
    </source>
</reference>
<protein>
    <submittedName>
        <fullName evidence="1">Uncharacterized protein</fullName>
    </submittedName>
</protein>
<accession>A0ACB8SGT8</accession>
<dbReference type="Proteomes" id="UP000814140">
    <property type="component" value="Unassembled WGS sequence"/>
</dbReference>
<name>A0ACB8SGT8_9AGAM</name>
<gene>
    <name evidence="1" type="ORF">BV25DRAFT_1723621</name>
</gene>
<sequence>MASGHFPPHSWLGHCINMTAVTPSDITSVTKSVMSAVRIIDLASTTSIRGGQGFTYDVPLNCTIAAVNVPSGTSSYRTYERGSTVAHDVETNSDVSANYMAVSGSVDASYSISKTFQEKYQYAIFAHNSTLFTVSFDNYISSISPLKLRALTAGLVPFDPTNPTVVSAYRRFFQNVGTHVIISCNYGARFQLTVWASNENSAVNSSWGVDVAAAFNGLVTDGKFDASVKSTDQYKTFLGLMQKTVSCSGGDPAIAEKILALPQDDNVYQWFSDWSKTARNTPDVVSLSLTEIWTVMAQVLDSEVNALADDVQNAFKWIVANPRKHRTKCRLSISSDWGQIGLLTPSAFIRPDPEGVALPAGMKEFNETKILWGQWYSYGYKIDVTIDFIIENDGSPVDIQFYHGSRGVGNTNTGRISVVIYRTTLVNDKVTDNVLNASFEHAIEVDPNASD</sequence>
<organism evidence="1 2">
    <name type="scientific">Artomyces pyxidatus</name>
    <dbReference type="NCBI Taxonomy" id="48021"/>
    <lineage>
        <taxon>Eukaryota</taxon>
        <taxon>Fungi</taxon>
        <taxon>Dikarya</taxon>
        <taxon>Basidiomycota</taxon>
        <taxon>Agaricomycotina</taxon>
        <taxon>Agaricomycetes</taxon>
        <taxon>Russulales</taxon>
        <taxon>Auriscalpiaceae</taxon>
        <taxon>Artomyces</taxon>
    </lineage>
</organism>
<dbReference type="EMBL" id="MU277279">
    <property type="protein sequence ID" value="KAI0055779.1"/>
    <property type="molecule type" value="Genomic_DNA"/>
</dbReference>
<evidence type="ECO:0000313" key="2">
    <source>
        <dbReference type="Proteomes" id="UP000814140"/>
    </source>
</evidence>